<dbReference type="AlphaFoldDB" id="A0A7G5GX74"/>
<organism evidence="3 4">
    <name type="scientific">Spirosoma foliorum</name>
    <dbReference type="NCBI Taxonomy" id="2710596"/>
    <lineage>
        <taxon>Bacteria</taxon>
        <taxon>Pseudomonadati</taxon>
        <taxon>Bacteroidota</taxon>
        <taxon>Cytophagia</taxon>
        <taxon>Cytophagales</taxon>
        <taxon>Cytophagaceae</taxon>
        <taxon>Spirosoma</taxon>
    </lineage>
</organism>
<evidence type="ECO:0000313" key="4">
    <source>
        <dbReference type="Proteomes" id="UP000515369"/>
    </source>
</evidence>
<feature type="signal peptide" evidence="2">
    <location>
        <begin position="1"/>
        <end position="21"/>
    </location>
</feature>
<name>A0A7G5GX74_9BACT</name>
<dbReference type="Proteomes" id="UP000515369">
    <property type="component" value="Chromosome"/>
</dbReference>
<keyword evidence="4" id="KW-1185">Reference proteome</keyword>
<proteinExistence type="predicted"/>
<evidence type="ECO:0000256" key="1">
    <source>
        <dbReference type="SAM" id="MobiDB-lite"/>
    </source>
</evidence>
<dbReference type="RefSeq" id="WP_182460724.1">
    <property type="nucleotide sequence ID" value="NZ_CP059732.1"/>
</dbReference>
<gene>
    <name evidence="3" type="ORF">H3H32_00395</name>
</gene>
<keyword evidence="2" id="KW-0732">Signal</keyword>
<feature type="chain" id="PRO_5028985755" evidence="2">
    <location>
        <begin position="22"/>
        <end position="83"/>
    </location>
</feature>
<feature type="compositionally biased region" description="Polar residues" evidence="1">
    <location>
        <begin position="21"/>
        <end position="43"/>
    </location>
</feature>
<dbReference type="KEGG" id="sfol:H3H32_00395"/>
<feature type="region of interest" description="Disordered" evidence="1">
    <location>
        <begin position="21"/>
        <end position="83"/>
    </location>
</feature>
<dbReference type="EMBL" id="CP059732">
    <property type="protein sequence ID" value="QMW03466.1"/>
    <property type="molecule type" value="Genomic_DNA"/>
</dbReference>
<evidence type="ECO:0000313" key="3">
    <source>
        <dbReference type="EMBL" id="QMW03466.1"/>
    </source>
</evidence>
<reference evidence="3 4" key="1">
    <citation type="submission" date="2020-07" db="EMBL/GenBank/DDBJ databases">
        <title>Spirosoma foliorum sp. nov., isolated from the leaves on the Nejang mountain Korea, Republic of.</title>
        <authorList>
            <person name="Ho H."/>
            <person name="Lee Y.-J."/>
            <person name="Nurcahyanto D.-A."/>
            <person name="Kim S.-G."/>
        </authorList>
    </citation>
    <scope>NUCLEOTIDE SEQUENCE [LARGE SCALE GENOMIC DNA]</scope>
    <source>
        <strain evidence="3 4">PL0136</strain>
    </source>
</reference>
<protein>
    <submittedName>
        <fullName evidence="3">Uncharacterized protein</fullName>
    </submittedName>
</protein>
<accession>A0A7G5GX74</accession>
<sequence>MKRIFLLTALLGSLSWGSAFAQSDQSSAVQQPASTTDTRQANPTRPKLKKNKTDTLTPKNRNQRRLAPDSLRRGGATRVDTVR</sequence>
<evidence type="ECO:0000256" key="2">
    <source>
        <dbReference type="SAM" id="SignalP"/>
    </source>
</evidence>